<keyword evidence="11" id="KW-1185">Reference proteome</keyword>
<dbReference type="PANTHER" id="PTHR48477">
    <property type="entry name" value="PHOSPHATE TRANSPORTER PHO1"/>
    <property type="match status" value="1"/>
</dbReference>
<dbReference type="EMBL" id="JAMRDG010000002">
    <property type="protein sequence ID" value="KAJ3689438.1"/>
    <property type="molecule type" value="Genomic_DNA"/>
</dbReference>
<reference evidence="10 11" key="1">
    <citation type="journal article" date="2022" name="Cell">
        <title>Repeat-based holocentromeres influence genome architecture and karyotype evolution.</title>
        <authorList>
            <person name="Hofstatter P.G."/>
            <person name="Thangavel G."/>
            <person name="Lux T."/>
            <person name="Neumann P."/>
            <person name="Vondrak T."/>
            <person name="Novak P."/>
            <person name="Zhang M."/>
            <person name="Costa L."/>
            <person name="Castellani M."/>
            <person name="Scott A."/>
            <person name="Toegelov H."/>
            <person name="Fuchs J."/>
            <person name="Mata-Sucre Y."/>
            <person name="Dias Y."/>
            <person name="Vanzela A.L.L."/>
            <person name="Huettel B."/>
            <person name="Almeida C.C.S."/>
            <person name="Simkova H."/>
            <person name="Souza G."/>
            <person name="Pedrosa-Harand A."/>
            <person name="Macas J."/>
            <person name="Mayer K.F.X."/>
            <person name="Houben A."/>
            <person name="Marques A."/>
        </authorList>
    </citation>
    <scope>NUCLEOTIDE SEQUENCE [LARGE SCALE GENOMIC DNA]</scope>
    <source>
        <strain evidence="10">RhyTen1mFocal</strain>
    </source>
</reference>
<evidence type="ECO:0000256" key="4">
    <source>
        <dbReference type="ARBA" id="ARBA00022989"/>
    </source>
</evidence>
<proteinExistence type="inferred from homology"/>
<evidence type="ECO:0000256" key="1">
    <source>
        <dbReference type="ARBA" id="ARBA00004141"/>
    </source>
</evidence>
<dbReference type="Proteomes" id="UP001210211">
    <property type="component" value="Unassembled WGS sequence"/>
</dbReference>
<dbReference type="PANTHER" id="PTHR48477:SF1">
    <property type="entry name" value="PHOSPHATE TRANSPORTER PHO1"/>
    <property type="match status" value="1"/>
</dbReference>
<evidence type="ECO:0000256" key="6">
    <source>
        <dbReference type="SAM" id="MobiDB-lite"/>
    </source>
</evidence>
<sequence>MVKFSRELEAQLIPEWKEAFVNYKFLKKHIKKIKIALLHHPSSTDPIPDDVSSNAGSDVSYGFSLLDPVRSLASRLRHRRHTSHQLDEENMYEMELIQPGDQEVKVFVEKADMELEKVNNFYTMKEAEFCERADALIKQLQILSDVKEVLDHFFQRQQRRRILPPDSVASPGSPGTLLSRVNSQSSDLSAQSESTEEADQMQSDSSLMAEEVIAVLEKNGVKIIGAARGKAKKGAKPKMASMRIDIPPSTPTRTIAAVTSVVSSVWEDLINGSRKDGTTGGSYINNKKIQCAEKMIRGAFIELYRGLGLIKKYSSLNMQAFTKIMKKFGKVSRQQSTAESFLRKVKSSQFVSSDKVIKLGDEVESIFTQHFAGNDRKKAMKFLRPRQPKDSHLVTFFVGLFTGSFVTLFGVYAVLAHLCGIFSSSTDKSGYVESFYPVFSIYALVSLHVFMYGCNLFMWRNTRINQNFIFEFATNTALKPRDAFLICASLMTTVVGAMVVHLVLNSSNVGTKHADTLPGLLSLLLIGFFICPFNVFYRSTRFCLLRVIRNIILAPLYKVVMVDFFMADQLCSQIPLMRHIEFTACYFMAMIFKTHSYDTCSHSPQYRMIAYTISFLPYYWRFMQCLRRYFEEGRDRNHLTNAGKYGSALVVAFFRVMYTEHPNQTWLAFVIIFSIFATCYQLYWDFVKDWGFFDLESKNFLLRDDLVLKHKFIYYISMGINLGLRLAWVFSVMHLNVGPFEHRLIDFVLASLEVIRRGHWNFYRLENEHLNNVGKFRALKEVPLPFREMDSD</sequence>
<evidence type="ECO:0000256" key="2">
    <source>
        <dbReference type="ARBA" id="ARBA00009665"/>
    </source>
</evidence>
<dbReference type="PROSITE" id="PS51380">
    <property type="entry name" value="EXS"/>
    <property type="match status" value="1"/>
</dbReference>
<feature type="compositionally biased region" description="Low complexity" evidence="6">
    <location>
        <begin position="183"/>
        <end position="193"/>
    </location>
</feature>
<dbReference type="Pfam" id="PF03105">
    <property type="entry name" value="SPX"/>
    <property type="match status" value="1"/>
</dbReference>
<feature type="region of interest" description="Disordered" evidence="6">
    <location>
        <begin position="162"/>
        <end position="204"/>
    </location>
</feature>
<keyword evidence="5 7" id="KW-0472">Membrane</keyword>
<evidence type="ECO:0000313" key="10">
    <source>
        <dbReference type="EMBL" id="KAJ3689438.1"/>
    </source>
</evidence>
<feature type="transmembrane region" description="Helical" evidence="7">
    <location>
        <begin position="516"/>
        <end position="535"/>
    </location>
</feature>
<evidence type="ECO:0000313" key="11">
    <source>
        <dbReference type="Proteomes" id="UP001210211"/>
    </source>
</evidence>
<comment type="caution">
    <text evidence="10">The sequence shown here is derived from an EMBL/GenBank/DDBJ whole genome shotgun (WGS) entry which is preliminary data.</text>
</comment>
<comment type="similarity">
    <text evidence="2">Belongs to the SYG1 (TC 2.A.94) family.</text>
</comment>
<feature type="transmembrane region" description="Helical" evidence="7">
    <location>
        <begin position="435"/>
        <end position="458"/>
    </location>
</feature>
<evidence type="ECO:0000259" key="9">
    <source>
        <dbReference type="PROSITE" id="PS51382"/>
    </source>
</evidence>
<comment type="subcellular location">
    <subcellularLocation>
        <location evidence="1">Membrane</location>
        <topology evidence="1">Multi-pass membrane protein</topology>
    </subcellularLocation>
</comment>
<feature type="domain" description="EXS" evidence="8">
    <location>
        <begin position="601"/>
        <end position="792"/>
    </location>
</feature>
<feature type="transmembrane region" description="Helical" evidence="7">
    <location>
        <begin position="712"/>
        <end position="733"/>
    </location>
</feature>
<evidence type="ECO:0000259" key="8">
    <source>
        <dbReference type="PROSITE" id="PS51380"/>
    </source>
</evidence>
<accession>A0AAD5Z9L6</accession>
<keyword evidence="4 7" id="KW-1133">Transmembrane helix</keyword>
<organism evidence="10 11">
    <name type="scientific">Rhynchospora tenuis</name>
    <dbReference type="NCBI Taxonomy" id="198213"/>
    <lineage>
        <taxon>Eukaryota</taxon>
        <taxon>Viridiplantae</taxon>
        <taxon>Streptophyta</taxon>
        <taxon>Embryophyta</taxon>
        <taxon>Tracheophyta</taxon>
        <taxon>Spermatophyta</taxon>
        <taxon>Magnoliopsida</taxon>
        <taxon>Liliopsida</taxon>
        <taxon>Poales</taxon>
        <taxon>Cyperaceae</taxon>
        <taxon>Cyperoideae</taxon>
        <taxon>Rhynchosporeae</taxon>
        <taxon>Rhynchospora</taxon>
    </lineage>
</organism>
<protein>
    <recommendedName>
        <fullName evidence="12">Phosphate transporter PHO1</fullName>
    </recommendedName>
</protein>
<dbReference type="AlphaFoldDB" id="A0AAD5Z9L6"/>
<evidence type="ECO:0000256" key="5">
    <source>
        <dbReference type="ARBA" id="ARBA00023136"/>
    </source>
</evidence>
<dbReference type="InterPro" id="IPR004331">
    <property type="entry name" value="SPX_dom"/>
</dbReference>
<evidence type="ECO:0000256" key="3">
    <source>
        <dbReference type="ARBA" id="ARBA00022692"/>
    </source>
</evidence>
<evidence type="ECO:0008006" key="12">
    <source>
        <dbReference type="Google" id="ProtNLM"/>
    </source>
</evidence>
<dbReference type="InterPro" id="IPR052486">
    <property type="entry name" value="PHO1"/>
</dbReference>
<gene>
    <name evidence="10" type="ORF">LUZ61_018602</name>
</gene>
<feature type="transmembrane region" description="Helical" evidence="7">
    <location>
        <begin position="483"/>
        <end position="504"/>
    </location>
</feature>
<feature type="transmembrane region" description="Helical" evidence="7">
    <location>
        <begin position="665"/>
        <end position="684"/>
    </location>
</feature>
<name>A0AAD5Z9L6_9POAL</name>
<feature type="domain" description="SPX" evidence="9">
    <location>
        <begin position="2"/>
        <end position="342"/>
    </location>
</feature>
<evidence type="ECO:0000256" key="7">
    <source>
        <dbReference type="SAM" id="Phobius"/>
    </source>
</evidence>
<keyword evidence="3 7" id="KW-0812">Transmembrane</keyword>
<feature type="transmembrane region" description="Helical" evidence="7">
    <location>
        <begin position="393"/>
        <end position="415"/>
    </location>
</feature>
<dbReference type="PROSITE" id="PS51382">
    <property type="entry name" value="SPX"/>
    <property type="match status" value="1"/>
</dbReference>
<dbReference type="InterPro" id="IPR004342">
    <property type="entry name" value="EXS_C"/>
</dbReference>
<dbReference type="GO" id="GO:0016020">
    <property type="term" value="C:membrane"/>
    <property type="evidence" value="ECO:0007669"/>
    <property type="project" value="UniProtKB-SubCell"/>
</dbReference>
<dbReference type="GO" id="GO:0016036">
    <property type="term" value="P:cellular response to phosphate starvation"/>
    <property type="evidence" value="ECO:0007669"/>
    <property type="project" value="InterPro"/>
</dbReference>
<dbReference type="Pfam" id="PF03124">
    <property type="entry name" value="EXS"/>
    <property type="match status" value="1"/>
</dbReference>